<dbReference type="PANTHER" id="PTHR42695:SF5">
    <property type="entry name" value="GLUTAMINE AMIDOTRANSFERASE YLR126C-RELATED"/>
    <property type="match status" value="1"/>
</dbReference>
<name>A0A377RXP3_9BURK</name>
<organism evidence="2 3">
    <name type="scientific">Janthinobacterium lividum</name>
    <dbReference type="NCBI Taxonomy" id="29581"/>
    <lineage>
        <taxon>Bacteria</taxon>
        <taxon>Pseudomonadati</taxon>
        <taxon>Pseudomonadota</taxon>
        <taxon>Betaproteobacteria</taxon>
        <taxon>Burkholderiales</taxon>
        <taxon>Oxalobacteraceae</taxon>
        <taxon>Janthinobacterium</taxon>
    </lineage>
</organism>
<keyword evidence="2" id="KW-0315">Glutamine amidotransferase</keyword>
<dbReference type="Proteomes" id="UP000305681">
    <property type="component" value="Unassembled WGS sequence"/>
</dbReference>
<reference evidence="2 3" key="1">
    <citation type="submission" date="2019-06" db="EMBL/GenBank/DDBJ databases">
        <title>Genome sequence of Janthinobacterium lividum UCD_MED1.</title>
        <authorList>
            <person name="De Leon M.E."/>
            <person name="Jospin G."/>
        </authorList>
    </citation>
    <scope>NUCLEOTIDE SEQUENCE [LARGE SCALE GENOMIC DNA]</scope>
    <source>
        <strain evidence="2 3">UCD_MED1</strain>
    </source>
</reference>
<dbReference type="InterPro" id="IPR017926">
    <property type="entry name" value="GATASE"/>
</dbReference>
<protein>
    <submittedName>
        <fullName evidence="2">Glutamine amidotransferase</fullName>
    </submittedName>
</protein>
<dbReference type="EMBL" id="VDGE01000001">
    <property type="protein sequence ID" value="TNC78578.1"/>
    <property type="molecule type" value="Genomic_DNA"/>
</dbReference>
<dbReference type="AlphaFoldDB" id="A0A377RXP3"/>
<dbReference type="CDD" id="cd01741">
    <property type="entry name" value="GATase1_1"/>
    <property type="match status" value="1"/>
</dbReference>
<evidence type="ECO:0000313" key="2">
    <source>
        <dbReference type="EMBL" id="TNC78578.1"/>
    </source>
</evidence>
<accession>A0A377RXP3</accession>
<dbReference type="NCBIfam" id="NF005072">
    <property type="entry name" value="PRK06490.1"/>
    <property type="match status" value="1"/>
</dbReference>
<comment type="caution">
    <text evidence="2">The sequence shown here is derived from an EMBL/GenBank/DDBJ whole genome shotgun (WGS) entry which is preliminary data.</text>
</comment>
<dbReference type="Pfam" id="PF00117">
    <property type="entry name" value="GATase"/>
    <property type="match status" value="1"/>
</dbReference>
<dbReference type="PROSITE" id="PS51273">
    <property type="entry name" value="GATASE_TYPE_1"/>
    <property type="match status" value="1"/>
</dbReference>
<feature type="domain" description="Glutamine amidotransferase" evidence="1">
    <location>
        <begin position="56"/>
        <end position="191"/>
    </location>
</feature>
<dbReference type="RefSeq" id="WP_128142724.1">
    <property type="nucleotide sequence ID" value="NZ_UGJG01000004.1"/>
</dbReference>
<gene>
    <name evidence="2" type="ORF">FHI69_04660</name>
</gene>
<proteinExistence type="predicted"/>
<evidence type="ECO:0000259" key="1">
    <source>
        <dbReference type="Pfam" id="PF00117"/>
    </source>
</evidence>
<sequence>MSETMQGRRGRKRPILAILRQEASTPGRAGKLLRDKGFELDIRRPVCGDPLPDTLDGHAGVISFGGPMSANDSDAHIRREIEWLSVPLAENRPYLGICLGAQMLAKNLGCKVTAAEGDVTEIGWYPLKPTAEGQRIMPKWPDMVYHFHMEGFELPKGAILLAEGDAYRNQAFRYGEKAWGIQYHPELTLAMQRRWAVKGAHRFHLPNAQQGDQHLQGRVLHDKALRAWFNGFLNRVFTEA</sequence>
<keyword evidence="2" id="KW-0808">Transferase</keyword>
<dbReference type="GO" id="GO:0005829">
    <property type="term" value="C:cytosol"/>
    <property type="evidence" value="ECO:0007669"/>
    <property type="project" value="TreeGrafter"/>
</dbReference>
<dbReference type="PANTHER" id="PTHR42695">
    <property type="entry name" value="GLUTAMINE AMIDOTRANSFERASE YLR126C-RELATED"/>
    <property type="match status" value="1"/>
</dbReference>
<evidence type="ECO:0000313" key="3">
    <source>
        <dbReference type="Proteomes" id="UP000305681"/>
    </source>
</evidence>
<dbReference type="Gene3D" id="3.40.50.880">
    <property type="match status" value="1"/>
</dbReference>
<dbReference type="GO" id="GO:0016740">
    <property type="term" value="F:transferase activity"/>
    <property type="evidence" value="ECO:0007669"/>
    <property type="project" value="UniProtKB-KW"/>
</dbReference>
<dbReference type="SUPFAM" id="SSF52317">
    <property type="entry name" value="Class I glutamine amidotransferase-like"/>
    <property type="match status" value="1"/>
</dbReference>
<dbReference type="InterPro" id="IPR044992">
    <property type="entry name" value="ChyE-like"/>
</dbReference>
<dbReference type="InterPro" id="IPR029062">
    <property type="entry name" value="Class_I_gatase-like"/>
</dbReference>